<dbReference type="EMBL" id="LGKP01000040">
    <property type="protein sequence ID" value="KPL80142.1"/>
    <property type="molecule type" value="Genomic_DNA"/>
</dbReference>
<dbReference type="RefSeq" id="WP_054537013.1">
    <property type="nucleotide sequence ID" value="NZ_LGKP01000040.1"/>
</dbReference>
<proteinExistence type="predicted"/>
<evidence type="ECO:0000313" key="2">
    <source>
        <dbReference type="Proteomes" id="UP000050277"/>
    </source>
</evidence>
<dbReference type="STRING" id="70996.SE18_24020"/>
<keyword evidence="2" id="KW-1185">Reference proteome</keyword>
<dbReference type="OrthoDB" id="164795at2"/>
<dbReference type="PATRIC" id="fig|70996.4.peg.4922"/>
<accession>A0A0P6XCH1</accession>
<dbReference type="AlphaFoldDB" id="A0A0P6XCH1"/>
<name>A0A0P6XCH1_9CHLR</name>
<organism evidence="1 2">
    <name type="scientific">Herpetosiphon geysericola</name>
    <dbReference type="NCBI Taxonomy" id="70996"/>
    <lineage>
        <taxon>Bacteria</taxon>
        <taxon>Bacillati</taxon>
        <taxon>Chloroflexota</taxon>
        <taxon>Chloroflexia</taxon>
        <taxon>Herpetosiphonales</taxon>
        <taxon>Herpetosiphonaceae</taxon>
        <taxon>Herpetosiphon</taxon>
    </lineage>
</organism>
<comment type="caution">
    <text evidence="1">The sequence shown here is derived from an EMBL/GenBank/DDBJ whole genome shotgun (WGS) entry which is preliminary data.</text>
</comment>
<gene>
    <name evidence="1" type="ORF">SE18_24020</name>
</gene>
<dbReference type="Proteomes" id="UP000050277">
    <property type="component" value="Unassembled WGS sequence"/>
</dbReference>
<reference evidence="1 2" key="1">
    <citation type="submission" date="2015-07" db="EMBL/GenBank/DDBJ databases">
        <title>Whole genome sequence of Herpetosiphon geysericola DSM 7119.</title>
        <authorList>
            <person name="Hemp J."/>
            <person name="Ward L.M."/>
            <person name="Pace L.A."/>
            <person name="Fischer W.W."/>
        </authorList>
    </citation>
    <scope>NUCLEOTIDE SEQUENCE [LARGE SCALE GENOMIC DNA]</scope>
    <source>
        <strain evidence="1 2">DSM 7119</strain>
    </source>
</reference>
<protein>
    <submittedName>
        <fullName evidence="1">Uncharacterized protein</fullName>
    </submittedName>
</protein>
<evidence type="ECO:0000313" key="1">
    <source>
        <dbReference type="EMBL" id="KPL80142.1"/>
    </source>
</evidence>
<sequence length="84" mass="9339">MTLDDAKTELTNLVLGVSPDAVLRYKKRGSDELAIRVYAPADHEDAIREATRERSIALLTEHDLDVQILIYDISTSLPTEEGAE</sequence>